<feature type="binding site" evidence="8">
    <location>
        <position position="126"/>
    </location>
    <ligand>
        <name>L-histidine</name>
        <dbReference type="ChEBI" id="CHEBI:57595"/>
    </ligand>
</feature>
<dbReference type="OrthoDB" id="9769617at2"/>
<keyword evidence="11" id="KW-1185">Reference proteome</keyword>
<dbReference type="PANTHER" id="PTHR11476:SF7">
    <property type="entry name" value="HISTIDINE--TRNA LIGASE"/>
    <property type="match status" value="1"/>
</dbReference>
<dbReference type="UniPathway" id="UPA00031">
    <property type="reaction ID" value="UER00006"/>
</dbReference>
<comment type="similarity">
    <text evidence="3 7">Belongs to the class-II aminoacyl-tRNA synthetase family. HisZ subfamily.</text>
</comment>
<keyword evidence="10" id="KW-0808">Transferase</keyword>
<dbReference type="PANTHER" id="PTHR11476">
    <property type="entry name" value="HISTIDYL-TRNA SYNTHETASE"/>
    <property type="match status" value="1"/>
</dbReference>
<keyword evidence="10" id="KW-0328">Glycosyltransferase</keyword>
<dbReference type="NCBIfam" id="TIGR00443">
    <property type="entry name" value="hisZ_biosyn_reg"/>
    <property type="match status" value="1"/>
</dbReference>
<protein>
    <recommendedName>
        <fullName evidence="4 7">ATP phosphoribosyltransferase regulatory subunit</fullName>
    </recommendedName>
</protein>
<dbReference type="AlphaFoldDB" id="A0A369WG90"/>
<dbReference type="PIRSF" id="PIRSF001549">
    <property type="entry name" value="His-tRNA_synth"/>
    <property type="match status" value="1"/>
</dbReference>
<evidence type="ECO:0000256" key="1">
    <source>
        <dbReference type="ARBA" id="ARBA00004496"/>
    </source>
</evidence>
<feature type="domain" description="Class II Histidinyl-tRNA synthetase (HisRS)-like catalytic core" evidence="9">
    <location>
        <begin position="12"/>
        <end position="323"/>
    </location>
</feature>
<keyword evidence="7" id="KW-0368">Histidine biosynthesis</keyword>
<comment type="subcellular location">
    <subcellularLocation>
        <location evidence="1 7">Cytoplasm</location>
    </subcellularLocation>
</comment>
<dbReference type="EMBL" id="QQOH01000003">
    <property type="protein sequence ID" value="RDE19626.1"/>
    <property type="molecule type" value="Genomic_DNA"/>
</dbReference>
<dbReference type="GO" id="GO:0016757">
    <property type="term" value="F:glycosyltransferase activity"/>
    <property type="evidence" value="ECO:0007669"/>
    <property type="project" value="UniProtKB-KW"/>
</dbReference>
<evidence type="ECO:0000256" key="8">
    <source>
        <dbReference type="PIRSR" id="PIRSR001549-1"/>
    </source>
</evidence>
<evidence type="ECO:0000256" key="3">
    <source>
        <dbReference type="ARBA" id="ARBA00005539"/>
    </source>
</evidence>
<evidence type="ECO:0000313" key="10">
    <source>
        <dbReference type="EMBL" id="RDE19626.1"/>
    </source>
</evidence>
<keyword evidence="7" id="KW-0028">Amino-acid biosynthesis</keyword>
<proteinExistence type="inferred from homology"/>
<dbReference type="InterPro" id="IPR045864">
    <property type="entry name" value="aa-tRNA-synth_II/BPL/LPL"/>
</dbReference>
<comment type="subunit">
    <text evidence="7">Heteromultimer composed of HisG and HisZ subunits.</text>
</comment>
<organism evidence="10 11">
    <name type="scientific">Motiliproteus coralliicola</name>
    <dbReference type="NCBI Taxonomy" id="2283196"/>
    <lineage>
        <taxon>Bacteria</taxon>
        <taxon>Pseudomonadati</taxon>
        <taxon>Pseudomonadota</taxon>
        <taxon>Gammaproteobacteria</taxon>
        <taxon>Oceanospirillales</taxon>
        <taxon>Oceanospirillaceae</taxon>
        <taxon>Motiliproteus</taxon>
    </lineage>
</organism>
<keyword evidence="5 7" id="KW-0963">Cytoplasm</keyword>
<dbReference type="InterPro" id="IPR041715">
    <property type="entry name" value="HisRS-like_core"/>
</dbReference>
<dbReference type="NCBIfam" id="NF009086">
    <property type="entry name" value="PRK12421.1"/>
    <property type="match status" value="1"/>
</dbReference>
<accession>A0A369WG90</accession>
<name>A0A369WG90_9GAMM</name>
<dbReference type="GO" id="GO:0005737">
    <property type="term" value="C:cytoplasm"/>
    <property type="evidence" value="ECO:0007669"/>
    <property type="project" value="UniProtKB-SubCell"/>
</dbReference>
<dbReference type="InterPro" id="IPR004517">
    <property type="entry name" value="HisZ"/>
</dbReference>
<gene>
    <name evidence="7" type="primary">hisZ</name>
    <name evidence="10" type="ORF">DV711_12135</name>
</gene>
<evidence type="ECO:0000313" key="11">
    <source>
        <dbReference type="Proteomes" id="UP000253769"/>
    </source>
</evidence>
<feature type="binding site" evidence="8">
    <location>
        <position position="130"/>
    </location>
    <ligand>
        <name>L-histidine</name>
        <dbReference type="ChEBI" id="CHEBI:57595"/>
    </ligand>
</feature>
<comment type="function">
    <text evidence="6 7">Required for the first step of histidine biosynthesis. May allow the feedback regulation of ATP phosphoribosyltransferase activity by histidine.</text>
</comment>
<dbReference type="RefSeq" id="WP_114695970.1">
    <property type="nucleotide sequence ID" value="NZ_QQOH01000003.1"/>
</dbReference>
<dbReference type="NCBIfam" id="NF008935">
    <property type="entry name" value="PRK12292.1-1"/>
    <property type="match status" value="1"/>
</dbReference>
<feature type="binding site" evidence="8">
    <location>
        <begin position="83"/>
        <end position="85"/>
    </location>
    <ligand>
        <name>L-histidine</name>
        <dbReference type="ChEBI" id="CHEBI:57595"/>
    </ligand>
</feature>
<dbReference type="InterPro" id="IPR004516">
    <property type="entry name" value="HisRS/HisZ"/>
</dbReference>
<evidence type="ECO:0000256" key="6">
    <source>
        <dbReference type="ARBA" id="ARBA00025246"/>
    </source>
</evidence>
<sequence>MSIADRWLLPDGVNEILPQQARQVEALRRKLVDLFDCWGYDLVMPPMIEYLESLLTGTGNDLALNTFKVTDQLTGRMMGLRADTTPQVARIDAHSLNRQGPTRLCYVNSVLHTVPANMLTSRSPMQIGAELYGHAGVDSDIEVISLMLEALTQVELGQPLTLDLGHVGIYRALVEQAELQDDDQAELFSLLQKKSLTELDALLETLQLSESQRNAFRLLAQLNGGRDTIERARQALQQEYPSIATALDDLEAIAEAVLTRFPQVSLYFDLGELRGYNYHTGAVFAVYVPTFGQPLAKGGRYDEIGKDFGRARPATGFSGDLKVIAELAVDHADRRGAILAPADGDSTLADKINALRLQGERVMRALPGVDCSAQEQGCDRQLILRDGVWDVAAAE</sequence>
<comment type="caution">
    <text evidence="10">The sequence shown here is derived from an EMBL/GenBank/DDBJ whole genome shotgun (WGS) entry which is preliminary data.</text>
</comment>
<dbReference type="SUPFAM" id="SSF55681">
    <property type="entry name" value="Class II aaRS and biotin synthetases"/>
    <property type="match status" value="1"/>
</dbReference>
<dbReference type="Proteomes" id="UP000253769">
    <property type="component" value="Unassembled WGS sequence"/>
</dbReference>
<feature type="binding site" evidence="8">
    <location>
        <position position="274"/>
    </location>
    <ligand>
        <name>L-histidine</name>
        <dbReference type="ChEBI" id="CHEBI:57595"/>
    </ligand>
</feature>
<evidence type="ECO:0000256" key="4">
    <source>
        <dbReference type="ARBA" id="ARBA00020397"/>
    </source>
</evidence>
<comment type="miscellaneous">
    <text evidence="7">This function is generally fulfilled by the C-terminal part of HisG, which is missing in some bacteria such as this one.</text>
</comment>
<dbReference type="GO" id="GO:0000105">
    <property type="term" value="P:L-histidine biosynthetic process"/>
    <property type="evidence" value="ECO:0007669"/>
    <property type="project" value="UniProtKB-UniRule"/>
</dbReference>
<comment type="pathway">
    <text evidence="2 7">Amino-acid biosynthesis; L-histidine biosynthesis; L-histidine from 5-phospho-alpha-D-ribose 1-diphosphate: step 1/9.</text>
</comment>
<dbReference type="Gene3D" id="3.30.930.10">
    <property type="entry name" value="Bira Bifunctional Protein, Domain 2"/>
    <property type="match status" value="1"/>
</dbReference>
<reference evidence="10 11" key="1">
    <citation type="submission" date="2018-07" db="EMBL/GenBank/DDBJ databases">
        <title>Motiliproteus coralliicola sp. nov., a bacterium isolated from Coral.</title>
        <authorList>
            <person name="Wang G."/>
        </authorList>
    </citation>
    <scope>NUCLEOTIDE SEQUENCE [LARGE SCALE GENOMIC DNA]</scope>
    <source>
        <strain evidence="10 11">C34</strain>
    </source>
</reference>
<dbReference type="Pfam" id="PF13393">
    <property type="entry name" value="tRNA-synt_His"/>
    <property type="match status" value="1"/>
</dbReference>
<dbReference type="CDD" id="cd00773">
    <property type="entry name" value="HisRS-like_core"/>
    <property type="match status" value="1"/>
</dbReference>
<evidence type="ECO:0000259" key="9">
    <source>
        <dbReference type="Pfam" id="PF13393"/>
    </source>
</evidence>
<evidence type="ECO:0000256" key="5">
    <source>
        <dbReference type="ARBA" id="ARBA00022490"/>
    </source>
</evidence>
<dbReference type="HAMAP" id="MF_00125">
    <property type="entry name" value="HisZ"/>
    <property type="match status" value="1"/>
</dbReference>
<evidence type="ECO:0000256" key="2">
    <source>
        <dbReference type="ARBA" id="ARBA00004667"/>
    </source>
</evidence>
<evidence type="ECO:0000256" key="7">
    <source>
        <dbReference type="HAMAP-Rule" id="MF_00125"/>
    </source>
</evidence>